<organism evidence="2 3">
    <name type="scientific">Rhodococcus opacus RKJ300 = JCM 13270</name>
    <dbReference type="NCBI Taxonomy" id="1165867"/>
    <lineage>
        <taxon>Bacteria</taxon>
        <taxon>Bacillati</taxon>
        <taxon>Actinomycetota</taxon>
        <taxon>Actinomycetes</taxon>
        <taxon>Mycobacteriales</taxon>
        <taxon>Nocardiaceae</taxon>
        <taxon>Rhodococcus</taxon>
    </lineage>
</organism>
<evidence type="ECO:0000313" key="3">
    <source>
        <dbReference type="Proteomes" id="UP000006447"/>
    </source>
</evidence>
<evidence type="ECO:0000256" key="1">
    <source>
        <dbReference type="SAM" id="SignalP"/>
    </source>
</evidence>
<protein>
    <recommendedName>
        <fullName evidence="4">Secreted protein</fullName>
    </recommendedName>
</protein>
<evidence type="ECO:0008006" key="4">
    <source>
        <dbReference type="Google" id="ProtNLM"/>
    </source>
</evidence>
<reference evidence="2 3" key="1">
    <citation type="journal article" date="2012" name="J. Bacteriol.">
        <title>Draft genome sequence of the nitrophenol-degrading actinomycete Rhodococcus imtechensis RKJ300.</title>
        <authorList>
            <person name="Vikram S."/>
            <person name="Kumar S."/>
            <person name="Subramanian S."/>
            <person name="Raghava G.P."/>
        </authorList>
    </citation>
    <scope>NUCLEOTIDE SEQUENCE [LARGE SCALE GENOMIC DNA]</scope>
    <source>
        <strain evidence="2 3">RKJ300</strain>
    </source>
</reference>
<feature type="chain" id="PRO_5003636035" description="Secreted protein" evidence="1">
    <location>
        <begin position="35"/>
        <end position="139"/>
    </location>
</feature>
<name>I0WCE1_RHOOP</name>
<evidence type="ECO:0000313" key="2">
    <source>
        <dbReference type="EMBL" id="EID74057.1"/>
    </source>
</evidence>
<dbReference type="PATRIC" id="fig|1165867.3.peg.6187"/>
<comment type="caution">
    <text evidence="2">The sequence shown here is derived from an EMBL/GenBank/DDBJ whole genome shotgun (WGS) entry which is preliminary data.</text>
</comment>
<dbReference type="Proteomes" id="UP000006447">
    <property type="component" value="Unassembled WGS sequence"/>
</dbReference>
<feature type="signal peptide" evidence="1">
    <location>
        <begin position="1"/>
        <end position="34"/>
    </location>
</feature>
<accession>I0WCE1</accession>
<dbReference type="EMBL" id="AJJH01000164">
    <property type="protein sequence ID" value="EID74057.1"/>
    <property type="molecule type" value="Genomic_DNA"/>
</dbReference>
<sequence length="139" mass="14672">MVEMTTATRRFAQLTATVAVVAAALLGSAGMAAADEWPPVPTEPSPVAPFDTQNFLTPTDLDYWNPFVSANRLTSPFGTANRIVCTGFHGVLLDCWQADQNGQPHKLVKLSMNFPGSLGATLPGGGPGHFVYPGFIPGI</sequence>
<keyword evidence="1" id="KW-0732">Signal</keyword>
<gene>
    <name evidence="2" type="ORF">W59_30219</name>
</gene>
<proteinExistence type="predicted"/>
<dbReference type="AlphaFoldDB" id="I0WCE1"/>